<dbReference type="EMBL" id="BMWS01000006">
    <property type="protein sequence ID" value="GGX12481.1"/>
    <property type="molecule type" value="Genomic_DNA"/>
</dbReference>
<dbReference type="Proteomes" id="UP000601108">
    <property type="component" value="Unassembled WGS sequence"/>
</dbReference>
<keyword evidence="3" id="KW-1185">Reference proteome</keyword>
<protein>
    <recommendedName>
        <fullName evidence="4">Fructose 1,6-bisphosphatase</fullName>
    </recommendedName>
</protein>
<organism evidence="2 3">
    <name type="scientific">Aquimarina muelleri</name>
    <dbReference type="NCBI Taxonomy" id="279356"/>
    <lineage>
        <taxon>Bacteria</taxon>
        <taxon>Pseudomonadati</taxon>
        <taxon>Bacteroidota</taxon>
        <taxon>Flavobacteriia</taxon>
        <taxon>Flavobacteriales</taxon>
        <taxon>Flavobacteriaceae</taxon>
        <taxon>Aquimarina</taxon>
    </lineage>
</organism>
<evidence type="ECO:0000313" key="3">
    <source>
        <dbReference type="Proteomes" id="UP000601108"/>
    </source>
</evidence>
<feature type="coiled-coil region" evidence="1">
    <location>
        <begin position="49"/>
        <end position="91"/>
    </location>
</feature>
<gene>
    <name evidence="2" type="ORF">GCM10007384_12850</name>
</gene>
<proteinExistence type="predicted"/>
<comment type="caution">
    <text evidence="2">The sequence shown here is derived from an EMBL/GenBank/DDBJ whole genome shotgun (WGS) entry which is preliminary data.</text>
</comment>
<reference evidence="2 3" key="1">
    <citation type="journal article" date="2014" name="Int. J. Syst. Evol. Microbiol.">
        <title>Complete genome sequence of Corynebacterium casei LMG S-19264T (=DSM 44701T), isolated from a smear-ripened cheese.</title>
        <authorList>
            <consortium name="US DOE Joint Genome Institute (JGI-PGF)"/>
            <person name="Walter F."/>
            <person name="Albersmeier A."/>
            <person name="Kalinowski J."/>
            <person name="Ruckert C."/>
        </authorList>
    </citation>
    <scope>NUCLEOTIDE SEQUENCE [LARGE SCALE GENOMIC DNA]</scope>
    <source>
        <strain evidence="2 3">KCTC 12285</strain>
    </source>
</reference>
<dbReference type="AlphaFoldDB" id="A0A918JUI2"/>
<sequence>MLILRKLEIKNLNKPSIMAKENKAIEEKVSDDPSSKIEAIKNLIFGENIAAYNSEFEKVKKDISSKKKELEDFIEDTRKELNQAIDNLSTDINIRITELEDNLADKVEMLDTKKVDKKMLSDLLINLGEKINQK</sequence>
<name>A0A918JUI2_9FLAO</name>
<keyword evidence="1" id="KW-0175">Coiled coil</keyword>
<accession>A0A918JUI2</accession>
<evidence type="ECO:0000313" key="2">
    <source>
        <dbReference type="EMBL" id="GGX12481.1"/>
    </source>
</evidence>
<evidence type="ECO:0000256" key="1">
    <source>
        <dbReference type="SAM" id="Coils"/>
    </source>
</evidence>
<evidence type="ECO:0008006" key="4">
    <source>
        <dbReference type="Google" id="ProtNLM"/>
    </source>
</evidence>